<evidence type="ECO:0000313" key="4">
    <source>
        <dbReference type="Proteomes" id="UP000799421"/>
    </source>
</evidence>
<evidence type="ECO:0000313" key="3">
    <source>
        <dbReference type="EMBL" id="KAF2858716.1"/>
    </source>
</evidence>
<feature type="compositionally biased region" description="Low complexity" evidence="1">
    <location>
        <begin position="285"/>
        <end position="294"/>
    </location>
</feature>
<name>A0A6A7BTP7_9PEZI</name>
<evidence type="ECO:0000259" key="2">
    <source>
        <dbReference type="PROSITE" id="PS50812"/>
    </source>
</evidence>
<dbReference type="InterPro" id="IPR000313">
    <property type="entry name" value="PWWP_dom"/>
</dbReference>
<feature type="compositionally biased region" description="Basic residues" evidence="1">
    <location>
        <begin position="83"/>
        <end position="92"/>
    </location>
</feature>
<evidence type="ECO:0000256" key="1">
    <source>
        <dbReference type="SAM" id="MobiDB-lite"/>
    </source>
</evidence>
<feature type="compositionally biased region" description="Basic and acidic residues" evidence="1">
    <location>
        <begin position="469"/>
        <end position="479"/>
    </location>
</feature>
<feature type="compositionally biased region" description="Basic and acidic residues" evidence="1">
    <location>
        <begin position="264"/>
        <end position="273"/>
    </location>
</feature>
<dbReference type="CDD" id="cd05840">
    <property type="entry name" value="PWWP_ScIOC4-like"/>
    <property type="match status" value="1"/>
</dbReference>
<dbReference type="Pfam" id="PF00855">
    <property type="entry name" value="PWWP"/>
    <property type="match status" value="1"/>
</dbReference>
<sequence>MSDDPSAPAQEAAADVTMTDASVSSPPKTSVDVAANSMELSVPAVDAAEPDKVATTQSSAEEPQTADAGLKKRRSTGGVPEHKNKKLNRKKSTATLQLHLDCSPGDYFWARLKGYPPWPAIICDEEMLPESLLASRPVTAARPDGTIRDDFKEGGKNAKERTFPVMFLHTNEFAWVSNPNLTPLDPEECRDKPKGKASKSLQAAWELAAEQHDLAYFKEVLAIWQKEKQEQAKEAAKAEANKKTPKGKAPDKSEPKSSSKKRKKEDSDEEKPKKTPKITKLNAPKAPGTTSAKKSTSKPKKVVTAPDQTAEDAKPAMTEEERQAARYKAILYIRHRLQKGFLSRDQAPQENEMPTMADYFTQLENHQNMEPEIIRNTKIHKVLKAVVKLASIPRDEEFQFKKRSANLLGIWNKRMETEGGEASKVDNDAATPVEDAKDKPVTQDDDAEAGADEAVNGTDAAVTEAVEESTIKFDEKATGNEDGVTKTVVESVSGPTEMEVGA</sequence>
<reference evidence="3" key="1">
    <citation type="journal article" date="2020" name="Stud. Mycol.">
        <title>101 Dothideomycetes genomes: a test case for predicting lifestyles and emergence of pathogens.</title>
        <authorList>
            <person name="Haridas S."/>
            <person name="Albert R."/>
            <person name="Binder M."/>
            <person name="Bloem J."/>
            <person name="Labutti K."/>
            <person name="Salamov A."/>
            <person name="Andreopoulos B."/>
            <person name="Baker S."/>
            <person name="Barry K."/>
            <person name="Bills G."/>
            <person name="Bluhm B."/>
            <person name="Cannon C."/>
            <person name="Castanera R."/>
            <person name="Culley D."/>
            <person name="Daum C."/>
            <person name="Ezra D."/>
            <person name="Gonzalez J."/>
            <person name="Henrissat B."/>
            <person name="Kuo A."/>
            <person name="Liang C."/>
            <person name="Lipzen A."/>
            <person name="Lutzoni F."/>
            <person name="Magnuson J."/>
            <person name="Mondo S."/>
            <person name="Nolan M."/>
            <person name="Ohm R."/>
            <person name="Pangilinan J."/>
            <person name="Park H.-J."/>
            <person name="Ramirez L."/>
            <person name="Alfaro M."/>
            <person name="Sun H."/>
            <person name="Tritt A."/>
            <person name="Yoshinaga Y."/>
            <person name="Zwiers L.-H."/>
            <person name="Turgeon B."/>
            <person name="Goodwin S."/>
            <person name="Spatafora J."/>
            <person name="Crous P."/>
            <person name="Grigoriev I."/>
        </authorList>
    </citation>
    <scope>NUCLEOTIDE SEQUENCE</scope>
    <source>
        <strain evidence="3">CBS 480.64</strain>
    </source>
</reference>
<dbReference type="SUPFAM" id="SSF63748">
    <property type="entry name" value="Tudor/PWWP/MBT"/>
    <property type="match status" value="1"/>
</dbReference>
<dbReference type="OrthoDB" id="62853at2759"/>
<dbReference type="InterPro" id="IPR035503">
    <property type="entry name" value="IOC4-like_PWWP"/>
</dbReference>
<feature type="domain" description="PWWP" evidence="2">
    <location>
        <begin position="104"/>
        <end position="187"/>
    </location>
</feature>
<keyword evidence="4" id="KW-1185">Reference proteome</keyword>
<dbReference type="Gene3D" id="2.30.30.140">
    <property type="match status" value="1"/>
</dbReference>
<protein>
    <recommendedName>
        <fullName evidence="2">PWWP domain-containing protein</fullName>
    </recommendedName>
</protein>
<feature type="compositionally biased region" description="Polar residues" evidence="1">
    <location>
        <begin position="19"/>
        <end position="28"/>
    </location>
</feature>
<feature type="compositionally biased region" description="Basic and acidic residues" evidence="1">
    <location>
        <begin position="232"/>
        <end position="257"/>
    </location>
</feature>
<accession>A0A6A7BTP7</accession>
<dbReference type="PROSITE" id="PS50812">
    <property type="entry name" value="PWWP"/>
    <property type="match status" value="1"/>
</dbReference>
<feature type="region of interest" description="Disordered" evidence="1">
    <location>
        <begin position="232"/>
        <end position="319"/>
    </location>
</feature>
<dbReference type="Proteomes" id="UP000799421">
    <property type="component" value="Unassembled WGS sequence"/>
</dbReference>
<feature type="region of interest" description="Disordered" evidence="1">
    <location>
        <begin position="1"/>
        <end position="92"/>
    </location>
</feature>
<dbReference type="SMART" id="SM00293">
    <property type="entry name" value="PWWP"/>
    <property type="match status" value="1"/>
</dbReference>
<dbReference type="AlphaFoldDB" id="A0A6A7BTP7"/>
<dbReference type="EMBL" id="MU006004">
    <property type="protein sequence ID" value="KAF2858716.1"/>
    <property type="molecule type" value="Genomic_DNA"/>
</dbReference>
<proteinExistence type="predicted"/>
<gene>
    <name evidence="3" type="ORF">K470DRAFT_265845</name>
</gene>
<feature type="region of interest" description="Disordered" evidence="1">
    <location>
        <begin position="419"/>
        <end position="502"/>
    </location>
</feature>
<organism evidence="3 4">
    <name type="scientific">Piedraia hortae CBS 480.64</name>
    <dbReference type="NCBI Taxonomy" id="1314780"/>
    <lineage>
        <taxon>Eukaryota</taxon>
        <taxon>Fungi</taxon>
        <taxon>Dikarya</taxon>
        <taxon>Ascomycota</taxon>
        <taxon>Pezizomycotina</taxon>
        <taxon>Dothideomycetes</taxon>
        <taxon>Dothideomycetidae</taxon>
        <taxon>Capnodiales</taxon>
        <taxon>Piedraiaceae</taxon>
        <taxon>Piedraia</taxon>
    </lineage>
</organism>